<organism evidence="1">
    <name type="scientific">uncultured Caudovirales phage</name>
    <dbReference type="NCBI Taxonomy" id="2100421"/>
    <lineage>
        <taxon>Viruses</taxon>
        <taxon>Duplodnaviria</taxon>
        <taxon>Heunggongvirae</taxon>
        <taxon>Uroviricota</taxon>
        <taxon>Caudoviricetes</taxon>
        <taxon>Peduoviridae</taxon>
        <taxon>Maltschvirus</taxon>
        <taxon>Maltschvirus maltsch</taxon>
    </lineage>
</organism>
<sequence length="190" mass="22720">MIDSCTFAQFNLKLIEFDSVFRSIEVDFINDLSKYNLIPAKKINRDIKKLLYHHIFYGISEYILHHPTKERIIILKKNDVPVDLLSFQYFSKTDVQKYINQVAYKVAKLLPISIYMYDNLNFNHIMDGYRERRGDVIELIEKIRMFSWGHNTVRSVYTFARVKDFAKRNGLTFLSERYFNQLKTKQLLLS</sequence>
<evidence type="ECO:0000313" key="1">
    <source>
        <dbReference type="EMBL" id="CAB5226411.1"/>
    </source>
</evidence>
<name>A0A6J7X6B2_9CAUD</name>
<gene>
    <name evidence="1" type="ORF">UFOVP760_187</name>
</gene>
<proteinExistence type="predicted"/>
<protein>
    <submittedName>
        <fullName evidence="1">Uncharacterized protein</fullName>
    </submittedName>
</protein>
<reference evidence="1" key="1">
    <citation type="submission" date="2020-05" db="EMBL/GenBank/DDBJ databases">
        <authorList>
            <person name="Chiriac C."/>
            <person name="Salcher M."/>
            <person name="Ghai R."/>
            <person name="Kavagutti S V."/>
        </authorList>
    </citation>
    <scope>NUCLEOTIDE SEQUENCE</scope>
</reference>
<accession>A0A6J7X6B2</accession>
<dbReference type="EMBL" id="LR798360">
    <property type="protein sequence ID" value="CAB5226411.1"/>
    <property type="molecule type" value="Genomic_DNA"/>
</dbReference>